<sequence length="249" mass="26708">MHLVLTGATGLVGSAVLQQMIVTPTVSKVSVLSRRPVAQAEGHEKVKVIIHKDFTSYSPELLGQLKDVDGVVWAQGISSTLVSKPEYEQITNVYPLAFARALSTTTSPKPLNFIYVSGEGATPTPSFLTQHWARIKGITEASLLSLSKDPAYSNLRPISLRPGGIDPTFHKEVHEFIPKRTGLMGLFEKAVLPVVRTGLPSMLSPTKDLGRVLTQLAMGDGKAHSEGESGVSGEGRTLSNVAMRRLAGI</sequence>
<dbReference type="PANTHER" id="PTHR14097">
    <property type="entry name" value="OXIDOREDUCTASE HTATIP2"/>
    <property type="match status" value="1"/>
</dbReference>
<organism evidence="1 2">
    <name type="scientific">Hyaloscypha variabilis (strain UAMH 11265 / GT02V1 / F)</name>
    <name type="common">Meliniomyces variabilis</name>
    <dbReference type="NCBI Taxonomy" id="1149755"/>
    <lineage>
        <taxon>Eukaryota</taxon>
        <taxon>Fungi</taxon>
        <taxon>Dikarya</taxon>
        <taxon>Ascomycota</taxon>
        <taxon>Pezizomycotina</taxon>
        <taxon>Leotiomycetes</taxon>
        <taxon>Helotiales</taxon>
        <taxon>Hyaloscyphaceae</taxon>
        <taxon>Hyaloscypha</taxon>
        <taxon>Hyaloscypha variabilis</taxon>
    </lineage>
</organism>
<dbReference type="Proteomes" id="UP000235786">
    <property type="component" value="Unassembled WGS sequence"/>
</dbReference>
<evidence type="ECO:0008006" key="3">
    <source>
        <dbReference type="Google" id="ProtNLM"/>
    </source>
</evidence>
<dbReference type="OrthoDB" id="9975943at2759"/>
<dbReference type="AlphaFoldDB" id="A0A2J6S1T9"/>
<accession>A0A2J6S1T9</accession>
<evidence type="ECO:0000313" key="1">
    <source>
        <dbReference type="EMBL" id="PMD44726.1"/>
    </source>
</evidence>
<gene>
    <name evidence="1" type="ORF">L207DRAFT_483763</name>
</gene>
<dbReference type="PANTHER" id="PTHR14097:SF8">
    <property type="entry name" value="NAD(P)-BINDING DOMAIN-CONTAINING PROTEIN"/>
    <property type="match status" value="1"/>
</dbReference>
<evidence type="ECO:0000313" key="2">
    <source>
        <dbReference type="Proteomes" id="UP000235786"/>
    </source>
</evidence>
<name>A0A2J6S1T9_HYAVF</name>
<dbReference type="SUPFAM" id="SSF51735">
    <property type="entry name" value="NAD(P)-binding Rossmann-fold domains"/>
    <property type="match status" value="1"/>
</dbReference>
<dbReference type="EMBL" id="KZ613941">
    <property type="protein sequence ID" value="PMD44726.1"/>
    <property type="molecule type" value="Genomic_DNA"/>
</dbReference>
<keyword evidence="2" id="KW-1185">Reference proteome</keyword>
<dbReference type="Gene3D" id="3.40.50.720">
    <property type="entry name" value="NAD(P)-binding Rossmann-like Domain"/>
    <property type="match status" value="1"/>
</dbReference>
<reference evidence="1 2" key="1">
    <citation type="submission" date="2016-04" db="EMBL/GenBank/DDBJ databases">
        <title>A degradative enzymes factory behind the ericoid mycorrhizal symbiosis.</title>
        <authorList>
            <consortium name="DOE Joint Genome Institute"/>
            <person name="Martino E."/>
            <person name="Morin E."/>
            <person name="Grelet G."/>
            <person name="Kuo A."/>
            <person name="Kohler A."/>
            <person name="Daghino S."/>
            <person name="Barry K."/>
            <person name="Choi C."/>
            <person name="Cichocki N."/>
            <person name="Clum A."/>
            <person name="Copeland A."/>
            <person name="Hainaut M."/>
            <person name="Haridas S."/>
            <person name="Labutti K."/>
            <person name="Lindquist E."/>
            <person name="Lipzen A."/>
            <person name="Khouja H.-R."/>
            <person name="Murat C."/>
            <person name="Ohm R."/>
            <person name="Olson A."/>
            <person name="Spatafora J."/>
            <person name="Veneault-Fourrey C."/>
            <person name="Henrissat B."/>
            <person name="Grigoriev I."/>
            <person name="Martin F."/>
            <person name="Perotto S."/>
        </authorList>
    </citation>
    <scope>NUCLEOTIDE SEQUENCE [LARGE SCALE GENOMIC DNA]</scope>
    <source>
        <strain evidence="1 2">F</strain>
    </source>
</reference>
<protein>
    <recommendedName>
        <fullName evidence="3">Nucleoside-diphosphate-sugar epimerase</fullName>
    </recommendedName>
</protein>
<dbReference type="InterPro" id="IPR036291">
    <property type="entry name" value="NAD(P)-bd_dom_sf"/>
</dbReference>
<proteinExistence type="predicted"/>